<keyword evidence="3" id="KW-1185">Reference proteome</keyword>
<proteinExistence type="predicted"/>
<evidence type="ECO:0000313" key="2">
    <source>
        <dbReference type="EMBL" id="THU92620.1"/>
    </source>
</evidence>
<feature type="region of interest" description="Disordered" evidence="1">
    <location>
        <begin position="23"/>
        <end position="45"/>
    </location>
</feature>
<protein>
    <submittedName>
        <fullName evidence="2">Uncharacterized protein</fullName>
    </submittedName>
</protein>
<evidence type="ECO:0000256" key="1">
    <source>
        <dbReference type="SAM" id="MobiDB-lite"/>
    </source>
</evidence>
<reference evidence="2 3" key="1">
    <citation type="journal article" date="2019" name="Nat. Ecol. Evol.">
        <title>Megaphylogeny resolves global patterns of mushroom evolution.</title>
        <authorList>
            <person name="Varga T."/>
            <person name="Krizsan K."/>
            <person name="Foldi C."/>
            <person name="Dima B."/>
            <person name="Sanchez-Garcia M."/>
            <person name="Sanchez-Ramirez S."/>
            <person name="Szollosi G.J."/>
            <person name="Szarkandi J.G."/>
            <person name="Papp V."/>
            <person name="Albert L."/>
            <person name="Andreopoulos W."/>
            <person name="Angelini C."/>
            <person name="Antonin V."/>
            <person name="Barry K.W."/>
            <person name="Bougher N.L."/>
            <person name="Buchanan P."/>
            <person name="Buyck B."/>
            <person name="Bense V."/>
            <person name="Catcheside P."/>
            <person name="Chovatia M."/>
            <person name="Cooper J."/>
            <person name="Damon W."/>
            <person name="Desjardin D."/>
            <person name="Finy P."/>
            <person name="Geml J."/>
            <person name="Haridas S."/>
            <person name="Hughes K."/>
            <person name="Justo A."/>
            <person name="Karasinski D."/>
            <person name="Kautmanova I."/>
            <person name="Kiss B."/>
            <person name="Kocsube S."/>
            <person name="Kotiranta H."/>
            <person name="LaButti K.M."/>
            <person name="Lechner B.E."/>
            <person name="Liimatainen K."/>
            <person name="Lipzen A."/>
            <person name="Lukacs Z."/>
            <person name="Mihaltcheva S."/>
            <person name="Morgado L.N."/>
            <person name="Niskanen T."/>
            <person name="Noordeloos M.E."/>
            <person name="Ohm R.A."/>
            <person name="Ortiz-Santana B."/>
            <person name="Ovrebo C."/>
            <person name="Racz N."/>
            <person name="Riley R."/>
            <person name="Savchenko A."/>
            <person name="Shiryaev A."/>
            <person name="Soop K."/>
            <person name="Spirin V."/>
            <person name="Szebenyi C."/>
            <person name="Tomsovsky M."/>
            <person name="Tulloss R.E."/>
            <person name="Uehling J."/>
            <person name="Grigoriev I.V."/>
            <person name="Vagvolgyi C."/>
            <person name="Papp T."/>
            <person name="Martin F.M."/>
            <person name="Miettinen O."/>
            <person name="Hibbett D.S."/>
            <person name="Nagy L.G."/>
        </authorList>
    </citation>
    <scope>NUCLEOTIDE SEQUENCE [LARGE SCALE GENOMIC DNA]</scope>
    <source>
        <strain evidence="2 3">CBS 962.96</strain>
    </source>
</reference>
<dbReference type="EMBL" id="ML179273">
    <property type="protein sequence ID" value="THU92620.1"/>
    <property type="molecule type" value="Genomic_DNA"/>
</dbReference>
<name>A0A4S8LTI8_DENBC</name>
<dbReference type="AlphaFoldDB" id="A0A4S8LTI8"/>
<organism evidence="2 3">
    <name type="scientific">Dendrothele bispora (strain CBS 962.96)</name>
    <dbReference type="NCBI Taxonomy" id="1314807"/>
    <lineage>
        <taxon>Eukaryota</taxon>
        <taxon>Fungi</taxon>
        <taxon>Dikarya</taxon>
        <taxon>Basidiomycota</taxon>
        <taxon>Agaricomycotina</taxon>
        <taxon>Agaricomycetes</taxon>
        <taxon>Agaricomycetidae</taxon>
        <taxon>Agaricales</taxon>
        <taxon>Agaricales incertae sedis</taxon>
        <taxon>Dendrothele</taxon>
    </lineage>
</organism>
<evidence type="ECO:0000313" key="3">
    <source>
        <dbReference type="Proteomes" id="UP000297245"/>
    </source>
</evidence>
<sequence>MRCALNPRSSCPLLRGIYLTDTGGSQYSKKGKRKGKGMQDKEKREAQCKPECPLGIQTGLDRYKSQFL</sequence>
<dbReference type="Proteomes" id="UP000297245">
    <property type="component" value="Unassembled WGS sequence"/>
</dbReference>
<feature type="non-terminal residue" evidence="2">
    <location>
        <position position="68"/>
    </location>
</feature>
<gene>
    <name evidence="2" type="ORF">K435DRAFT_780177</name>
</gene>
<accession>A0A4S8LTI8</accession>